<evidence type="ECO:0000256" key="4">
    <source>
        <dbReference type="ARBA" id="ARBA00022723"/>
    </source>
</evidence>
<dbReference type="FunCoup" id="G7DZU2">
    <property type="interactions" value="187"/>
</dbReference>
<comment type="caution">
    <text evidence="8">The sequence shown here is derived from an EMBL/GenBank/DDBJ whole genome shotgun (WGS) entry which is preliminary data.</text>
</comment>
<dbReference type="RefSeq" id="XP_014567866.1">
    <property type="nucleotide sequence ID" value="XM_014712380.1"/>
</dbReference>
<keyword evidence="9" id="KW-1185">Reference proteome</keyword>
<reference evidence="8 9" key="2">
    <citation type="journal article" date="2012" name="Open Biol.">
        <title>Characteristics of nucleosomes and linker DNA regions on the genome of the basidiomycete Mixia osmundae revealed by mono- and dinucleosome mapping.</title>
        <authorList>
            <person name="Nishida H."/>
            <person name="Kondo S."/>
            <person name="Matsumoto T."/>
            <person name="Suzuki Y."/>
            <person name="Yoshikawa H."/>
            <person name="Taylor T.D."/>
            <person name="Sugiyama J."/>
        </authorList>
    </citation>
    <scope>NUCLEOTIDE SEQUENCE [LARGE SCALE GENOMIC DNA]</scope>
    <source>
        <strain evidence="9">CBS 9802 / IAM 14324 / JCM 22182 / KY 12970</strain>
    </source>
</reference>
<keyword evidence="3" id="KW-0819">tRNA processing</keyword>
<dbReference type="InterPro" id="IPR004803">
    <property type="entry name" value="TGT"/>
</dbReference>
<dbReference type="NCBIfam" id="TIGR00449">
    <property type="entry name" value="tgt_general"/>
    <property type="match status" value="1"/>
</dbReference>
<evidence type="ECO:0000259" key="7">
    <source>
        <dbReference type="Pfam" id="PF01702"/>
    </source>
</evidence>
<dbReference type="OMA" id="IDLFDCV"/>
<dbReference type="InterPro" id="IPR002616">
    <property type="entry name" value="tRNA_ribo_trans-like"/>
</dbReference>
<sequence length="392" mass="43620">MPVATQACMKGLTAQQVESLGITLLLNNTYHLGLRPGTATLDSAGGAHRFQGWQRNMLTDSGGFQMVSLAKLQTTTEQGVEFENPFKPGERELLTPEESMRIQHSIGADIMMQLDDVIASTTTGPRMEEAMLRSVRWLDRCIQAHKGHEAKQNLFAIVQGGLDAQLRDHCLTEMLKRADDLPGYAVGGLSGGEEKGIFWQIVSQCAQRLPADKPRYVMGVGYSEDLLVCVALGMDMADCVFPTRTARFGIALTFDGPMNLRLKHYENDDRVIDESCPCPTCDSGKGLKRSVLWMISRGKETVGAHVVTLHNLMYQRRLLLQAREAIIKGRYPEYLRTFFRRYYVTHSRYPAWAVAALRSVGVDLMSDAPPDVEPAKDPAVTWDPIEVDALKT</sequence>
<organism evidence="8 9">
    <name type="scientific">Mixia osmundae (strain CBS 9802 / IAM 14324 / JCM 22182 / KY 12970)</name>
    <dbReference type="NCBI Taxonomy" id="764103"/>
    <lineage>
        <taxon>Eukaryota</taxon>
        <taxon>Fungi</taxon>
        <taxon>Dikarya</taxon>
        <taxon>Basidiomycota</taxon>
        <taxon>Pucciniomycotina</taxon>
        <taxon>Mixiomycetes</taxon>
        <taxon>Mixiales</taxon>
        <taxon>Mixiaceae</taxon>
        <taxon>Mixia</taxon>
    </lineage>
</organism>
<proteinExistence type="predicted"/>
<dbReference type="InterPro" id="IPR036511">
    <property type="entry name" value="TGT-like_sf"/>
</dbReference>
<evidence type="ECO:0000313" key="9">
    <source>
        <dbReference type="Proteomes" id="UP000009131"/>
    </source>
</evidence>
<dbReference type="Gene3D" id="3.20.20.105">
    <property type="entry name" value="Queuine tRNA-ribosyltransferase-like"/>
    <property type="match status" value="1"/>
</dbReference>
<keyword evidence="2" id="KW-0808">Transferase</keyword>
<dbReference type="GO" id="GO:0006400">
    <property type="term" value="P:tRNA modification"/>
    <property type="evidence" value="ECO:0007669"/>
    <property type="project" value="InterPro"/>
</dbReference>
<dbReference type="OrthoDB" id="10249838at2759"/>
<protein>
    <recommendedName>
        <fullName evidence="6">tRNA-guanosine(34) queuine transglycosylase</fullName>
        <ecNumber evidence="6">2.4.2.64</ecNumber>
    </recommendedName>
</protein>
<dbReference type="Pfam" id="PF01702">
    <property type="entry name" value="TGT"/>
    <property type="match status" value="1"/>
</dbReference>
<evidence type="ECO:0000256" key="2">
    <source>
        <dbReference type="ARBA" id="ARBA00022679"/>
    </source>
</evidence>
<dbReference type="PANTHER" id="PTHR43530">
    <property type="entry name" value="QUEUINE TRNA-RIBOSYLTRANSFERASE CATALYTIC SUBUNIT 1"/>
    <property type="match status" value="1"/>
</dbReference>
<keyword evidence="5" id="KW-0862">Zinc</keyword>
<dbReference type="AlphaFoldDB" id="G7DZU2"/>
<dbReference type="EC" id="2.4.2.64" evidence="6"/>
<evidence type="ECO:0000256" key="1">
    <source>
        <dbReference type="ARBA" id="ARBA00022676"/>
    </source>
</evidence>
<keyword evidence="1" id="KW-0328">Glycosyltransferase</keyword>
<dbReference type="STRING" id="764103.G7DZU2"/>
<dbReference type="InParanoid" id="G7DZU2"/>
<accession>G7DZU2</accession>
<reference evidence="8 9" key="1">
    <citation type="journal article" date="2011" name="J. Gen. Appl. Microbiol.">
        <title>Draft genome sequencing of the enigmatic basidiomycete Mixia osmundae.</title>
        <authorList>
            <person name="Nishida H."/>
            <person name="Nagatsuka Y."/>
            <person name="Sugiyama J."/>
        </authorList>
    </citation>
    <scope>NUCLEOTIDE SEQUENCE [LARGE SCALE GENOMIC DNA]</scope>
    <source>
        <strain evidence="9">CBS 9802 / IAM 14324 / JCM 22182 / KY 12970</strain>
    </source>
</reference>
<gene>
    <name evidence="8" type="primary">Mo02763</name>
    <name evidence="8" type="ORF">E5Q_02763</name>
</gene>
<evidence type="ECO:0000313" key="8">
    <source>
        <dbReference type="EMBL" id="GAA96102.1"/>
    </source>
</evidence>
<name>G7DZU2_MIXOS</name>
<dbReference type="NCBIfam" id="TIGR00430">
    <property type="entry name" value="Q_tRNA_tgt"/>
    <property type="match status" value="1"/>
</dbReference>
<dbReference type="Proteomes" id="UP000009131">
    <property type="component" value="Unassembled WGS sequence"/>
</dbReference>
<dbReference type="GO" id="GO:0005829">
    <property type="term" value="C:cytosol"/>
    <property type="evidence" value="ECO:0007669"/>
    <property type="project" value="TreeGrafter"/>
</dbReference>
<evidence type="ECO:0000256" key="5">
    <source>
        <dbReference type="ARBA" id="ARBA00022833"/>
    </source>
</evidence>
<keyword evidence="4" id="KW-0479">Metal-binding</keyword>
<dbReference type="PANTHER" id="PTHR43530:SF1">
    <property type="entry name" value="QUEUINE TRNA-RIBOSYLTRANSFERASE CATALYTIC SUBUNIT 1"/>
    <property type="match status" value="1"/>
</dbReference>
<dbReference type="EMBL" id="BABT02000074">
    <property type="protein sequence ID" value="GAA96102.1"/>
    <property type="molecule type" value="Genomic_DNA"/>
</dbReference>
<dbReference type="GO" id="GO:0046872">
    <property type="term" value="F:metal ion binding"/>
    <property type="evidence" value="ECO:0007669"/>
    <property type="project" value="UniProtKB-KW"/>
</dbReference>
<evidence type="ECO:0000256" key="6">
    <source>
        <dbReference type="ARBA" id="ARBA00024223"/>
    </source>
</evidence>
<dbReference type="SUPFAM" id="SSF51713">
    <property type="entry name" value="tRNA-guanine transglycosylase"/>
    <property type="match status" value="1"/>
</dbReference>
<feature type="domain" description="tRNA-guanine(15) transglycosylase-like" evidence="7">
    <location>
        <begin position="1"/>
        <end position="343"/>
    </location>
</feature>
<evidence type="ECO:0000256" key="3">
    <source>
        <dbReference type="ARBA" id="ARBA00022694"/>
    </source>
</evidence>
<dbReference type="GO" id="GO:0008479">
    <property type="term" value="F:tRNA-guanosine(34) queuine transglycosylase activity"/>
    <property type="evidence" value="ECO:0007669"/>
    <property type="project" value="UniProtKB-EC"/>
</dbReference>
<dbReference type="HOGENOM" id="CLU_022060_1_0_1"/>
<dbReference type="eggNOG" id="KOG3908">
    <property type="taxonomic scope" value="Eukaryota"/>
</dbReference>